<name>W7JCQ7_9PSEU</name>
<keyword evidence="3" id="KW-1185">Reference proteome</keyword>
<comment type="caution">
    <text evidence="2">The sequence shown here is derived from an EMBL/GenBank/DDBJ whole genome shotgun (WGS) entry which is preliminary data.</text>
</comment>
<dbReference type="Proteomes" id="UP000019277">
    <property type="component" value="Unassembled WGS sequence"/>
</dbReference>
<proteinExistence type="predicted"/>
<evidence type="ECO:0000256" key="1">
    <source>
        <dbReference type="SAM" id="MobiDB-lite"/>
    </source>
</evidence>
<protein>
    <submittedName>
        <fullName evidence="2">Uncharacterized protein</fullName>
    </submittedName>
</protein>
<feature type="region of interest" description="Disordered" evidence="1">
    <location>
        <begin position="1"/>
        <end position="69"/>
    </location>
</feature>
<accession>W7JCQ7</accession>
<gene>
    <name evidence="2" type="ORF">UO65_0893</name>
</gene>
<feature type="compositionally biased region" description="Basic residues" evidence="1">
    <location>
        <begin position="47"/>
        <end position="57"/>
    </location>
</feature>
<feature type="compositionally biased region" description="Basic and acidic residues" evidence="1">
    <location>
        <begin position="17"/>
        <end position="27"/>
    </location>
</feature>
<reference evidence="2 3" key="1">
    <citation type="journal article" date="2014" name="Genome Announc.">
        <title>Draft Genome Sequence of the Antitrypanosomally Active Sponge-Associated Bacterium Actinokineospora sp. Strain EG49.</title>
        <authorList>
            <person name="Harjes J."/>
            <person name="Ryu T."/>
            <person name="Abdelmohsen U.R."/>
            <person name="Moitinho-Silva L."/>
            <person name="Horn H."/>
            <person name="Ravasi T."/>
            <person name="Hentschel U."/>
        </authorList>
    </citation>
    <scope>NUCLEOTIDE SEQUENCE [LARGE SCALE GENOMIC DNA]</scope>
    <source>
        <strain evidence="2 3">EG49</strain>
    </source>
</reference>
<dbReference type="AlphaFoldDB" id="W7JCQ7"/>
<evidence type="ECO:0000313" key="3">
    <source>
        <dbReference type="Proteomes" id="UP000019277"/>
    </source>
</evidence>
<evidence type="ECO:0000313" key="2">
    <source>
        <dbReference type="EMBL" id="EWC63804.1"/>
    </source>
</evidence>
<sequence>MPPPPPGGYRWPVPDSCRVRPRADRGRRPPTGTPRPAWRGAPPERRATKRVRPRARKRGPDPTTHASVRTWQRICTAATTGAGL</sequence>
<dbReference type="EMBL" id="AYXG01000033">
    <property type="protein sequence ID" value="EWC63804.1"/>
    <property type="molecule type" value="Genomic_DNA"/>
</dbReference>
<dbReference type="STRING" id="909613.UO65_0893"/>
<organism evidence="2 3">
    <name type="scientific">Actinokineospora spheciospongiae</name>
    <dbReference type="NCBI Taxonomy" id="909613"/>
    <lineage>
        <taxon>Bacteria</taxon>
        <taxon>Bacillati</taxon>
        <taxon>Actinomycetota</taxon>
        <taxon>Actinomycetes</taxon>
        <taxon>Pseudonocardiales</taxon>
        <taxon>Pseudonocardiaceae</taxon>
        <taxon>Actinokineospora</taxon>
    </lineage>
</organism>